<dbReference type="EMBL" id="PKPP01008239">
    <property type="protein sequence ID" value="PWA51216.1"/>
    <property type="molecule type" value="Genomic_DNA"/>
</dbReference>
<comment type="caution">
    <text evidence="1">The sequence shown here is derived from an EMBL/GenBank/DDBJ whole genome shotgun (WGS) entry which is preliminary data.</text>
</comment>
<evidence type="ECO:0000313" key="2">
    <source>
        <dbReference type="Proteomes" id="UP000245207"/>
    </source>
</evidence>
<gene>
    <name evidence="1" type="ORF">CTI12_AA466630</name>
</gene>
<accession>A0A2U1LQC9</accession>
<name>A0A2U1LQC9_ARTAN</name>
<dbReference type="OrthoDB" id="3244603at2759"/>
<keyword evidence="2" id="KW-1185">Reference proteome</keyword>
<organism evidence="1 2">
    <name type="scientific">Artemisia annua</name>
    <name type="common">Sweet wormwood</name>
    <dbReference type="NCBI Taxonomy" id="35608"/>
    <lineage>
        <taxon>Eukaryota</taxon>
        <taxon>Viridiplantae</taxon>
        <taxon>Streptophyta</taxon>
        <taxon>Embryophyta</taxon>
        <taxon>Tracheophyta</taxon>
        <taxon>Spermatophyta</taxon>
        <taxon>Magnoliopsida</taxon>
        <taxon>eudicotyledons</taxon>
        <taxon>Gunneridae</taxon>
        <taxon>Pentapetalae</taxon>
        <taxon>asterids</taxon>
        <taxon>campanulids</taxon>
        <taxon>Asterales</taxon>
        <taxon>Asteraceae</taxon>
        <taxon>Asteroideae</taxon>
        <taxon>Anthemideae</taxon>
        <taxon>Artemisiinae</taxon>
        <taxon>Artemisia</taxon>
    </lineage>
</organism>
<dbReference type="AlphaFoldDB" id="A0A2U1LQC9"/>
<sequence>MQGKPDDVAINGRGAADIVEPQVDARIDAEVQEMLDETPRKRSRTARDVKMEGIFGTKARLRLNKASIWQMKECEQKPEPPLRATGRHRFKPFRHTHLGQFAPLGGEQTEA</sequence>
<dbReference type="STRING" id="35608.A0A2U1LQC9"/>
<keyword evidence="1" id="KW-0830">Ubiquinone</keyword>
<evidence type="ECO:0000313" key="1">
    <source>
        <dbReference type="EMBL" id="PWA51216.1"/>
    </source>
</evidence>
<proteinExistence type="predicted"/>
<protein>
    <submittedName>
        <fullName evidence="1">External alternative NAD(P)H-ubiquinone oxidoreductase B2, mitochondrial</fullName>
    </submittedName>
</protein>
<dbReference type="Proteomes" id="UP000245207">
    <property type="component" value="Unassembled WGS sequence"/>
</dbReference>
<reference evidence="1 2" key="1">
    <citation type="journal article" date="2018" name="Mol. Plant">
        <title>The genome of Artemisia annua provides insight into the evolution of Asteraceae family and artemisinin biosynthesis.</title>
        <authorList>
            <person name="Shen Q."/>
            <person name="Zhang L."/>
            <person name="Liao Z."/>
            <person name="Wang S."/>
            <person name="Yan T."/>
            <person name="Shi P."/>
            <person name="Liu M."/>
            <person name="Fu X."/>
            <person name="Pan Q."/>
            <person name="Wang Y."/>
            <person name="Lv Z."/>
            <person name="Lu X."/>
            <person name="Zhang F."/>
            <person name="Jiang W."/>
            <person name="Ma Y."/>
            <person name="Chen M."/>
            <person name="Hao X."/>
            <person name="Li L."/>
            <person name="Tang Y."/>
            <person name="Lv G."/>
            <person name="Zhou Y."/>
            <person name="Sun X."/>
            <person name="Brodelius P.E."/>
            <person name="Rose J.K.C."/>
            <person name="Tang K."/>
        </authorList>
    </citation>
    <scope>NUCLEOTIDE SEQUENCE [LARGE SCALE GENOMIC DNA]</scope>
    <source>
        <strain evidence="2">cv. Huhao1</strain>
        <tissue evidence="1">Leaf</tissue>
    </source>
</reference>